<dbReference type="AlphaFoldDB" id="A0A0D2AE59"/>
<dbReference type="VEuPathDB" id="FungiDB:PV09_03805"/>
<sequence>MAASRASSLRALKHISKSTSTVTQQSRGLRITQHVEASPYLTTQKPSLTRVQAAIDDAAAEKSKATAAAPSRQFNTSRSLKAVNDSSTIDFAYLPDFDPDAGMPAPTVRVPLLPESLYPQSTKTNYTKEEEEIVMRPEISLASADSTHVAPPSAFTDVVDNNAIDFEGVASALKSKAGAVVEETSEIKRLFNGLLDDIFGAKKTA</sequence>
<dbReference type="GeneID" id="27311778"/>
<protein>
    <submittedName>
        <fullName evidence="1">Uncharacterized protein</fullName>
    </submittedName>
</protein>
<accession>A0A0D2AE59</accession>
<dbReference type="RefSeq" id="XP_016215142.1">
    <property type="nucleotide sequence ID" value="XM_016357053.1"/>
</dbReference>
<evidence type="ECO:0000313" key="2">
    <source>
        <dbReference type="Proteomes" id="UP000053259"/>
    </source>
</evidence>
<dbReference type="STRING" id="253628.A0A0D2AE59"/>
<name>A0A0D2AE59_9PEZI</name>
<dbReference type="InParanoid" id="A0A0D2AE59"/>
<gene>
    <name evidence="1" type="ORF">PV09_03805</name>
</gene>
<proteinExistence type="predicted"/>
<keyword evidence="2" id="KW-1185">Reference proteome</keyword>
<dbReference type="OrthoDB" id="3993201at2759"/>
<dbReference type="EMBL" id="KN847538">
    <property type="protein sequence ID" value="KIW05273.1"/>
    <property type="molecule type" value="Genomic_DNA"/>
</dbReference>
<organism evidence="1 2">
    <name type="scientific">Verruconis gallopava</name>
    <dbReference type="NCBI Taxonomy" id="253628"/>
    <lineage>
        <taxon>Eukaryota</taxon>
        <taxon>Fungi</taxon>
        <taxon>Dikarya</taxon>
        <taxon>Ascomycota</taxon>
        <taxon>Pezizomycotina</taxon>
        <taxon>Dothideomycetes</taxon>
        <taxon>Pleosporomycetidae</taxon>
        <taxon>Venturiales</taxon>
        <taxon>Sympoventuriaceae</taxon>
        <taxon>Verruconis</taxon>
    </lineage>
</organism>
<dbReference type="Proteomes" id="UP000053259">
    <property type="component" value="Unassembled WGS sequence"/>
</dbReference>
<reference evidence="1 2" key="1">
    <citation type="submission" date="2015-01" db="EMBL/GenBank/DDBJ databases">
        <title>The Genome Sequence of Ochroconis gallopava CBS43764.</title>
        <authorList>
            <consortium name="The Broad Institute Genomics Platform"/>
            <person name="Cuomo C."/>
            <person name="de Hoog S."/>
            <person name="Gorbushina A."/>
            <person name="Stielow B."/>
            <person name="Teixiera M."/>
            <person name="Abouelleil A."/>
            <person name="Chapman S.B."/>
            <person name="Priest M."/>
            <person name="Young S.K."/>
            <person name="Wortman J."/>
            <person name="Nusbaum C."/>
            <person name="Birren B."/>
        </authorList>
    </citation>
    <scope>NUCLEOTIDE SEQUENCE [LARGE SCALE GENOMIC DNA]</scope>
    <source>
        <strain evidence="1 2">CBS 43764</strain>
    </source>
</reference>
<evidence type="ECO:0000313" key="1">
    <source>
        <dbReference type="EMBL" id="KIW05273.1"/>
    </source>
</evidence>
<dbReference type="HOGENOM" id="CLU_074375_0_0_1"/>